<dbReference type="InterPro" id="IPR003200">
    <property type="entry name" value="Nict_dMeBzImd_PRibTrfase"/>
</dbReference>
<dbReference type="CDD" id="cd02439">
    <property type="entry name" value="DMB-PRT_CobT"/>
    <property type="match status" value="1"/>
</dbReference>
<keyword evidence="12" id="KW-1185">Reference proteome</keyword>
<comment type="pathway">
    <text evidence="1 10">Nucleoside biosynthesis; alpha-ribazole biosynthesis; alpha-ribazole from 5,6-dimethylbenzimidazole: step 1/2.</text>
</comment>
<keyword evidence="7 10" id="KW-0808">Transferase</keyword>
<sequence length="346" mass="37167">MNWLATAIPSSDRDYYQKARDRQAQLTKPPGSLGMLEEIALRLAALQRSETPSVDHVWVSVFAADHGVAEESVSAFPQVVTTEMVRNFVNQGAAINVLSRYVRADFEVIDVGLIEAIDCQGVVVDRAGNGTANFSEQAAMTCEQLEKAMNAGKAAVTRALHQDARLFIGGEMGIANTTSATALAAALLAIDAVEITGAGTGLTEAQVEHKTEVVQSSLEKHQSVLESPLKILQYLGGFEIAALVGAYLYAAQQRLPVMVDGFIATVAALSAVSINPQVKDWLFFAHCSHEKGHRLVLRALEVRPILDLDMRLGEGSGAVAAVPLIQMACRLHNEMATFAQARITTE</sequence>
<dbReference type="SUPFAM" id="SSF52733">
    <property type="entry name" value="Nicotinate mononucleotide:5,6-dimethylbenzimidazole phosphoribosyltransferase (CobT)"/>
    <property type="match status" value="1"/>
</dbReference>
<proteinExistence type="inferred from homology"/>
<dbReference type="RefSeq" id="WP_349431813.1">
    <property type="nucleotide sequence ID" value="NZ_CP157743.1"/>
</dbReference>
<evidence type="ECO:0000256" key="6">
    <source>
        <dbReference type="ARBA" id="ARBA00022676"/>
    </source>
</evidence>
<dbReference type="HAMAP" id="MF_00230">
    <property type="entry name" value="CobT"/>
    <property type="match status" value="1"/>
</dbReference>
<dbReference type="PANTHER" id="PTHR43463:SF1">
    <property type="entry name" value="NICOTINATE-NUCLEOTIDE--DIMETHYLBENZIMIDAZOLE PHOSPHORIBOSYLTRANSFERASE"/>
    <property type="match status" value="1"/>
</dbReference>
<comment type="function">
    <text evidence="10">Catalyzes the synthesis of alpha-ribazole-5'-phosphate from nicotinate mononucleotide (NAMN) and 5,6-dimethylbenzimidazole (DMB).</text>
</comment>
<dbReference type="InterPro" id="IPR023195">
    <property type="entry name" value="Nict_dMeBzImd_PRibTrfase_N"/>
</dbReference>
<comment type="similarity">
    <text evidence="2 10">Belongs to the CobT family.</text>
</comment>
<dbReference type="Gene3D" id="1.10.1610.10">
    <property type="match status" value="1"/>
</dbReference>
<keyword evidence="6 10" id="KW-0328">Glycosyltransferase</keyword>
<name>A0AAU7NVD1_9GAMM</name>
<organism evidence="11 12">
    <name type="scientific">Methylomarinum roseum</name>
    <dbReference type="NCBI Taxonomy" id="3067653"/>
    <lineage>
        <taxon>Bacteria</taxon>
        <taxon>Pseudomonadati</taxon>
        <taxon>Pseudomonadota</taxon>
        <taxon>Gammaproteobacteria</taxon>
        <taxon>Methylococcales</taxon>
        <taxon>Methylococcaceae</taxon>
        <taxon>Methylomarinum</taxon>
    </lineage>
</organism>
<evidence type="ECO:0000256" key="2">
    <source>
        <dbReference type="ARBA" id="ARBA00007110"/>
    </source>
</evidence>
<dbReference type="EC" id="2.4.2.21" evidence="3 10"/>
<dbReference type="NCBIfam" id="TIGR03160">
    <property type="entry name" value="cobT_DBIPRT"/>
    <property type="match status" value="1"/>
</dbReference>
<dbReference type="PANTHER" id="PTHR43463">
    <property type="entry name" value="NICOTINATE-NUCLEOTIDE--DIMETHYLBENZIMIDAZOLE PHOSPHORIBOSYLTRANSFERASE"/>
    <property type="match status" value="1"/>
</dbReference>
<evidence type="ECO:0000256" key="9">
    <source>
        <dbReference type="ARBA" id="ARBA00047340"/>
    </source>
</evidence>
<dbReference type="GO" id="GO:0008939">
    <property type="term" value="F:nicotinate-nucleotide-dimethylbenzimidazole phosphoribosyltransferase activity"/>
    <property type="evidence" value="ECO:0007669"/>
    <property type="project" value="UniProtKB-UniRule"/>
</dbReference>
<dbReference type="AlphaFoldDB" id="A0AAU7NVD1"/>
<evidence type="ECO:0000256" key="1">
    <source>
        <dbReference type="ARBA" id="ARBA00005049"/>
    </source>
</evidence>
<comment type="catalytic activity">
    <reaction evidence="9 10">
        <text>5,6-dimethylbenzimidazole + nicotinate beta-D-ribonucleotide = alpha-ribazole 5'-phosphate + nicotinate + H(+)</text>
        <dbReference type="Rhea" id="RHEA:11196"/>
        <dbReference type="ChEBI" id="CHEBI:15378"/>
        <dbReference type="ChEBI" id="CHEBI:15890"/>
        <dbReference type="ChEBI" id="CHEBI:32544"/>
        <dbReference type="ChEBI" id="CHEBI:57502"/>
        <dbReference type="ChEBI" id="CHEBI:57918"/>
        <dbReference type="EC" id="2.4.2.21"/>
    </reaction>
</comment>
<evidence type="ECO:0000256" key="4">
    <source>
        <dbReference type="ARBA" id="ARBA00015486"/>
    </source>
</evidence>
<accession>A0AAU7NVD1</accession>
<dbReference type="Gene3D" id="3.40.50.10210">
    <property type="match status" value="1"/>
</dbReference>
<evidence type="ECO:0000256" key="5">
    <source>
        <dbReference type="ARBA" id="ARBA00022573"/>
    </source>
</evidence>
<gene>
    <name evidence="10 11" type="primary">cobT</name>
    <name evidence="11" type="ORF">Q9L42_002220</name>
</gene>
<keyword evidence="5 10" id="KW-0169">Cobalamin biosynthesis</keyword>
<evidence type="ECO:0000256" key="8">
    <source>
        <dbReference type="ARBA" id="ARBA00030686"/>
    </source>
</evidence>
<evidence type="ECO:0000256" key="7">
    <source>
        <dbReference type="ARBA" id="ARBA00022679"/>
    </source>
</evidence>
<dbReference type="Pfam" id="PF02277">
    <property type="entry name" value="DBI_PRT"/>
    <property type="match status" value="1"/>
</dbReference>
<evidence type="ECO:0000256" key="10">
    <source>
        <dbReference type="HAMAP-Rule" id="MF_00230"/>
    </source>
</evidence>
<dbReference type="EMBL" id="CP157743">
    <property type="protein sequence ID" value="XBS20959.1"/>
    <property type="molecule type" value="Genomic_DNA"/>
</dbReference>
<feature type="active site" description="Proton acceptor" evidence="10">
    <location>
        <position position="314"/>
    </location>
</feature>
<dbReference type="InterPro" id="IPR036087">
    <property type="entry name" value="Nict_dMeBzImd_PRibTrfase_sf"/>
</dbReference>
<dbReference type="NCBIfam" id="NF000996">
    <property type="entry name" value="PRK00105.1"/>
    <property type="match status" value="1"/>
</dbReference>
<dbReference type="FunFam" id="3.40.50.10210:FF:000001">
    <property type="entry name" value="Nicotinate-nucleotide--dimethylbenzimidazole phosphoribosyltransferase"/>
    <property type="match status" value="1"/>
</dbReference>
<protein>
    <recommendedName>
        <fullName evidence="4 10">Nicotinate-nucleotide--dimethylbenzimidazole phosphoribosyltransferase</fullName>
        <shortName evidence="10">NN:DBI PRT</shortName>
        <ecNumber evidence="3 10">2.4.2.21</ecNumber>
    </recommendedName>
    <alternativeName>
        <fullName evidence="8 10">N(1)-alpha-phosphoribosyltransferase</fullName>
    </alternativeName>
</protein>
<evidence type="ECO:0000256" key="3">
    <source>
        <dbReference type="ARBA" id="ARBA00011991"/>
    </source>
</evidence>
<dbReference type="GO" id="GO:0009236">
    <property type="term" value="P:cobalamin biosynthetic process"/>
    <property type="evidence" value="ECO:0007669"/>
    <property type="project" value="UniProtKB-UniRule"/>
</dbReference>
<evidence type="ECO:0000313" key="11">
    <source>
        <dbReference type="EMBL" id="XBS20959.1"/>
    </source>
</evidence>
<evidence type="ECO:0000313" key="12">
    <source>
        <dbReference type="Proteomes" id="UP001225378"/>
    </source>
</evidence>
<reference evidence="11 12" key="1">
    <citation type="journal article" date="2024" name="Microbiology">
        <title>Methylomarinum rosea sp. nov., a novel halophilic methanotrophic bacterium from the hypersaline Lake Elton.</title>
        <authorList>
            <person name="Suleimanov R.Z."/>
            <person name="Oshkin I.Y."/>
            <person name="Danilova O.V."/>
            <person name="Suzina N.E."/>
            <person name="Dedysh S.N."/>
        </authorList>
    </citation>
    <scope>NUCLEOTIDE SEQUENCE [LARGE SCALE GENOMIC DNA]</scope>
    <source>
        <strain evidence="11 12">Ch1-1</strain>
    </source>
</reference>
<dbReference type="Proteomes" id="UP001225378">
    <property type="component" value="Chromosome"/>
</dbReference>
<dbReference type="KEGG" id="mech:Q9L42_002220"/>
<dbReference type="InterPro" id="IPR017846">
    <property type="entry name" value="Nict_dMeBzImd_PRibTrfase_bact"/>
</dbReference>